<dbReference type="EMBL" id="PGFF01000001">
    <property type="protein sequence ID" value="PJJ70826.1"/>
    <property type="molecule type" value="Genomic_DNA"/>
</dbReference>
<dbReference type="GO" id="GO:0051213">
    <property type="term" value="F:dioxygenase activity"/>
    <property type="evidence" value="ECO:0007669"/>
    <property type="project" value="UniProtKB-KW"/>
</dbReference>
<dbReference type="GO" id="GO:0046677">
    <property type="term" value="P:response to antibiotic"/>
    <property type="evidence" value="ECO:0007669"/>
    <property type="project" value="UniProtKB-KW"/>
</dbReference>
<dbReference type="PROSITE" id="PS51819">
    <property type="entry name" value="VOC"/>
    <property type="match status" value="1"/>
</dbReference>
<feature type="domain" description="VOC" evidence="4">
    <location>
        <begin position="5"/>
        <end position="119"/>
    </location>
</feature>
<dbReference type="AlphaFoldDB" id="A0A2M9CFW3"/>
<evidence type="ECO:0000259" key="4">
    <source>
        <dbReference type="PROSITE" id="PS51819"/>
    </source>
</evidence>
<evidence type="ECO:0000256" key="2">
    <source>
        <dbReference type="ARBA" id="ARBA00021572"/>
    </source>
</evidence>
<protein>
    <recommendedName>
        <fullName evidence="2">Bleomycin resistance protein</fullName>
    </recommendedName>
</protein>
<evidence type="ECO:0000313" key="6">
    <source>
        <dbReference type="Proteomes" id="UP000228758"/>
    </source>
</evidence>
<dbReference type="Gene3D" id="3.10.180.10">
    <property type="entry name" value="2,3-Dihydroxybiphenyl 1,2-Dioxygenase, domain 1"/>
    <property type="match status" value="1"/>
</dbReference>
<dbReference type="Pfam" id="PF19581">
    <property type="entry name" value="Glyoxalase_7"/>
    <property type="match status" value="1"/>
</dbReference>
<dbReference type="CDD" id="cd08349">
    <property type="entry name" value="BLMA_like"/>
    <property type="match status" value="1"/>
</dbReference>
<dbReference type="Proteomes" id="UP000228758">
    <property type="component" value="Unassembled WGS sequence"/>
</dbReference>
<accession>A0A2M9CFW3</accession>
<reference evidence="5 6" key="1">
    <citation type="submission" date="2017-11" db="EMBL/GenBank/DDBJ databases">
        <title>Genomic Encyclopedia of Archaeal and Bacterial Type Strains, Phase II (KMG-II): From Individual Species to Whole Genera.</title>
        <authorList>
            <person name="Goeker M."/>
        </authorList>
    </citation>
    <scope>NUCLEOTIDE SEQUENCE [LARGE SCALE GENOMIC DNA]</scope>
    <source>
        <strain evidence="5 6">DSM 27393</strain>
    </source>
</reference>
<evidence type="ECO:0000313" key="5">
    <source>
        <dbReference type="EMBL" id="PJJ70826.1"/>
    </source>
</evidence>
<dbReference type="SUPFAM" id="SSF54593">
    <property type="entry name" value="Glyoxalase/Bleomycin resistance protein/Dihydroxybiphenyl dioxygenase"/>
    <property type="match status" value="1"/>
</dbReference>
<gene>
    <name evidence="5" type="ORF">CLV46_0354</name>
</gene>
<dbReference type="InterPro" id="IPR029068">
    <property type="entry name" value="Glyas_Bleomycin-R_OHBP_Dase"/>
</dbReference>
<sequence length="120" mass="13150">MERIGLGHAVPVLRVRDADAAARFYVDHLGFARDWEHRFAPELPLYLQVVRGDCTLHLSEHEGDGTPHAAVWIAVDDVHALHADLHARGVDATVDEDAPGGATLTVEDPDGNQLRFCRPA</sequence>
<name>A0A2M9CFW3_9MICO</name>
<keyword evidence="6" id="KW-1185">Reference proteome</keyword>
<keyword evidence="5" id="KW-0223">Dioxygenase</keyword>
<evidence type="ECO:0000256" key="1">
    <source>
        <dbReference type="ARBA" id="ARBA00011051"/>
    </source>
</evidence>
<dbReference type="OrthoDB" id="9798201at2"/>
<evidence type="ECO:0000256" key="3">
    <source>
        <dbReference type="ARBA" id="ARBA00023251"/>
    </source>
</evidence>
<proteinExistence type="inferred from homology"/>
<organism evidence="5 6">
    <name type="scientific">Diaminobutyricimonas aerilata</name>
    <dbReference type="NCBI Taxonomy" id="1162967"/>
    <lineage>
        <taxon>Bacteria</taxon>
        <taxon>Bacillati</taxon>
        <taxon>Actinomycetota</taxon>
        <taxon>Actinomycetes</taxon>
        <taxon>Micrococcales</taxon>
        <taxon>Microbacteriaceae</taxon>
        <taxon>Diaminobutyricimonas</taxon>
    </lineage>
</organism>
<dbReference type="InterPro" id="IPR000335">
    <property type="entry name" value="Bleomycin-R"/>
</dbReference>
<comment type="similarity">
    <text evidence="1">Belongs to the bleomycin resistance protein family.</text>
</comment>
<comment type="caution">
    <text evidence="5">The sequence shown here is derived from an EMBL/GenBank/DDBJ whole genome shotgun (WGS) entry which is preliminary data.</text>
</comment>
<keyword evidence="3" id="KW-0046">Antibiotic resistance</keyword>
<dbReference type="InterPro" id="IPR037523">
    <property type="entry name" value="VOC_core"/>
</dbReference>
<keyword evidence="5" id="KW-0560">Oxidoreductase</keyword>